<dbReference type="PANTHER" id="PTHR46617:SF3">
    <property type="entry name" value="FORKHEAD BOX PROTEIN G1"/>
    <property type="match status" value="1"/>
</dbReference>
<evidence type="ECO:0000259" key="5">
    <source>
        <dbReference type="PROSITE" id="PS50039"/>
    </source>
</evidence>
<protein>
    <submittedName>
        <fullName evidence="7">Fork head domain transcription factor slp2</fullName>
    </submittedName>
</protein>
<dbReference type="InParanoid" id="A0A6I9UML9"/>
<dbReference type="GO" id="GO:0003700">
    <property type="term" value="F:DNA-binding transcription factor activity"/>
    <property type="evidence" value="ECO:0007669"/>
    <property type="project" value="InterPro"/>
</dbReference>
<dbReference type="AlphaFoldDB" id="A0A6I9UML9"/>
<feature type="region of interest" description="Disordered" evidence="4">
    <location>
        <begin position="107"/>
        <end position="248"/>
    </location>
</feature>
<dbReference type="PANTHER" id="PTHR46617">
    <property type="entry name" value="FORKHEAD BOX PROTEIN G1"/>
    <property type="match status" value="1"/>
</dbReference>
<dbReference type="Pfam" id="PF00250">
    <property type="entry name" value="Forkhead"/>
    <property type="match status" value="1"/>
</dbReference>
<dbReference type="InterPro" id="IPR036390">
    <property type="entry name" value="WH_DNA-bd_sf"/>
</dbReference>
<dbReference type="InterPro" id="IPR047208">
    <property type="entry name" value="FOXG1"/>
</dbReference>
<dbReference type="PROSITE" id="PS50039">
    <property type="entry name" value="FORK_HEAD_3"/>
    <property type="match status" value="1"/>
</dbReference>
<feature type="region of interest" description="Disordered" evidence="4">
    <location>
        <begin position="263"/>
        <end position="311"/>
    </location>
</feature>
<dbReference type="InterPro" id="IPR001766">
    <property type="entry name" value="Fork_head_dom"/>
</dbReference>
<organism evidence="6 7">
    <name type="scientific">Bactrocera dorsalis</name>
    <name type="common">Oriental fruit fly</name>
    <name type="synonym">Dacus dorsalis</name>
    <dbReference type="NCBI Taxonomy" id="27457"/>
    <lineage>
        <taxon>Eukaryota</taxon>
        <taxon>Metazoa</taxon>
        <taxon>Ecdysozoa</taxon>
        <taxon>Arthropoda</taxon>
        <taxon>Hexapoda</taxon>
        <taxon>Insecta</taxon>
        <taxon>Pterygota</taxon>
        <taxon>Neoptera</taxon>
        <taxon>Endopterygota</taxon>
        <taxon>Diptera</taxon>
        <taxon>Brachycera</taxon>
        <taxon>Muscomorpha</taxon>
        <taxon>Tephritoidea</taxon>
        <taxon>Tephritidae</taxon>
        <taxon>Bactrocera</taxon>
        <taxon>Bactrocera</taxon>
    </lineage>
</organism>
<dbReference type="FunCoup" id="A0A6I9UML9">
    <property type="interactions" value="133"/>
</dbReference>
<dbReference type="GeneID" id="105222730"/>
<comment type="subcellular location">
    <subcellularLocation>
        <location evidence="3">Nucleus</location>
    </subcellularLocation>
</comment>
<name>A0A6I9UML9_BACDO</name>
<gene>
    <name evidence="7" type="primary">LOC105222730</name>
</gene>
<feature type="region of interest" description="Disordered" evidence="4">
    <location>
        <begin position="33"/>
        <end position="55"/>
    </location>
</feature>
<keyword evidence="1" id="KW-0217">Developmental protein</keyword>
<dbReference type="PROSITE" id="PS00657">
    <property type="entry name" value="FORK_HEAD_1"/>
    <property type="match status" value="1"/>
</dbReference>
<dbReference type="InterPro" id="IPR030456">
    <property type="entry name" value="TF_fork_head_CS_2"/>
</dbReference>
<evidence type="ECO:0000313" key="6">
    <source>
        <dbReference type="Proteomes" id="UP001652620"/>
    </source>
</evidence>
<dbReference type="Proteomes" id="UP001652620">
    <property type="component" value="Chromosome 1"/>
</dbReference>
<feature type="region of interest" description="Disordered" evidence="4">
    <location>
        <begin position="543"/>
        <end position="618"/>
    </location>
</feature>
<dbReference type="InterPro" id="IPR018122">
    <property type="entry name" value="TF_fork_head_CS_1"/>
</dbReference>
<keyword evidence="2 3" id="KW-0238">DNA-binding</keyword>
<dbReference type="KEGG" id="bdr:105222730"/>
<dbReference type="OrthoDB" id="6230630at2759"/>
<dbReference type="Gene3D" id="1.10.10.10">
    <property type="entry name" value="Winged helix-like DNA-binding domain superfamily/Winged helix DNA-binding domain"/>
    <property type="match status" value="1"/>
</dbReference>
<dbReference type="SUPFAM" id="SSF46785">
    <property type="entry name" value="Winged helix' DNA-binding domain"/>
    <property type="match status" value="1"/>
</dbReference>
<reference evidence="6" key="1">
    <citation type="submission" date="2025-05" db="UniProtKB">
        <authorList>
            <consortium name="RefSeq"/>
        </authorList>
    </citation>
    <scope>NUCLEOTIDE SEQUENCE [LARGE SCALE GENOMIC DNA]</scope>
</reference>
<feature type="domain" description="Fork-head" evidence="5">
    <location>
        <begin position="310"/>
        <end position="404"/>
    </location>
</feature>
<evidence type="ECO:0000256" key="4">
    <source>
        <dbReference type="SAM" id="MobiDB-lite"/>
    </source>
</evidence>
<evidence type="ECO:0000313" key="7">
    <source>
        <dbReference type="RefSeq" id="XP_011198474.2"/>
    </source>
</evidence>
<reference evidence="7" key="2">
    <citation type="submission" date="2025-08" db="UniProtKB">
        <authorList>
            <consortium name="RefSeq"/>
        </authorList>
    </citation>
    <scope>IDENTIFICATION</scope>
    <source>
        <tissue evidence="7">Adult</tissue>
    </source>
</reference>
<evidence type="ECO:0000256" key="1">
    <source>
        <dbReference type="ARBA" id="ARBA00022473"/>
    </source>
</evidence>
<evidence type="ECO:0000256" key="3">
    <source>
        <dbReference type="PROSITE-ProRule" id="PRU00089"/>
    </source>
</evidence>
<sequence length="635" mass="68880">MKMVKVAGLPPTNAISEQQALALSYSQHLQQQQQQQKQQNQSPLTLKQQNTVNQQQQQQQPAATISAQTAYTLAESALQHSLLYKMARTPHLKSSFSINSILPETLEDHHQQQQQQQQQHSPQQSPQHHVLHQLQQHPALQQQYPLHLQQQQHYPPPHDIDRYRRMPPNSFLPCHSPLGSEEHDVSDVESDLDVTSMSPPPLTEGSEVSAHSAENGKRKYRRNGRNGRIGGGAVGHADESADSELDGGEEDVLADVCEGELDGGVDEECEEEDVDCDAEGDGEGNADGEGGDAEKSADGKTTTDKKGNEKPPYSYNALIMMAIRQSSEKRLTLNGIYEYIMTNFPYYRDNKQGWQNSIRHNLSLNKCFVKVPRHYDDPGKGNYWMLDPSAEDVFIGGSTGKLRRRTTAASRSRLAAFKRSLIGPMFPGLGYAQFGQFLYPQQAAATAAAPSLLASMYGRYHPFVPKSPAAAAAMSMQFGGGGAPNSPASVMANYSSGMERLLGAMPHQSHPAAAAAATSELYQRLQYQQLLQQHAAAAAIAAHQRHQQHLAAGGPVPPPLHAQHSPHAPQHMQHLAAVSPHQQQLQLGAHMAAQPASPGQPLSPSASALGAPPAAGSAALSPILKPVTVVARSDS</sequence>
<dbReference type="GO" id="GO:0006357">
    <property type="term" value="P:regulation of transcription by RNA polymerase II"/>
    <property type="evidence" value="ECO:0007669"/>
    <property type="project" value="TreeGrafter"/>
</dbReference>
<dbReference type="GO" id="GO:0005634">
    <property type="term" value="C:nucleus"/>
    <property type="evidence" value="ECO:0007669"/>
    <property type="project" value="UniProtKB-SubCell"/>
</dbReference>
<feature type="compositionally biased region" description="Low complexity" evidence="4">
    <location>
        <begin position="602"/>
        <end position="618"/>
    </location>
</feature>
<dbReference type="GO" id="GO:1990837">
    <property type="term" value="F:sequence-specific double-stranded DNA binding"/>
    <property type="evidence" value="ECO:0007669"/>
    <property type="project" value="TreeGrafter"/>
</dbReference>
<dbReference type="CDD" id="cd20021">
    <property type="entry name" value="FH_FOXG"/>
    <property type="match status" value="1"/>
</dbReference>
<dbReference type="InterPro" id="IPR036388">
    <property type="entry name" value="WH-like_DNA-bd_sf"/>
</dbReference>
<accession>A0A6I9UML9</accession>
<dbReference type="PROSITE" id="PS00658">
    <property type="entry name" value="FORK_HEAD_2"/>
    <property type="match status" value="1"/>
</dbReference>
<evidence type="ECO:0000256" key="2">
    <source>
        <dbReference type="ARBA" id="ARBA00023125"/>
    </source>
</evidence>
<dbReference type="RefSeq" id="XP_011198474.2">
    <property type="nucleotide sequence ID" value="XM_011200172.4"/>
</dbReference>
<feature type="compositionally biased region" description="Basic and acidic residues" evidence="4">
    <location>
        <begin position="292"/>
        <end position="309"/>
    </location>
</feature>
<keyword evidence="3" id="KW-0539">Nucleus</keyword>
<dbReference type="SMART" id="SM00339">
    <property type="entry name" value="FH"/>
    <property type="match status" value="1"/>
</dbReference>
<feature type="DNA-binding region" description="Fork-head" evidence="3">
    <location>
        <begin position="310"/>
        <end position="404"/>
    </location>
</feature>
<dbReference type="PRINTS" id="PR00053">
    <property type="entry name" value="FORKHEAD"/>
</dbReference>
<feature type="compositionally biased region" description="Low complexity" evidence="4">
    <location>
        <begin position="112"/>
        <end position="153"/>
    </location>
</feature>
<proteinExistence type="predicted"/>
<keyword evidence="6" id="KW-1185">Reference proteome</keyword>
<feature type="compositionally biased region" description="Acidic residues" evidence="4">
    <location>
        <begin position="263"/>
        <end position="291"/>
    </location>
</feature>